<keyword evidence="4" id="KW-1015">Disulfide bond</keyword>
<dbReference type="Pfam" id="PF17972">
    <property type="entry name" value="bMG5"/>
    <property type="match status" value="1"/>
</dbReference>
<dbReference type="InterPro" id="IPR026284">
    <property type="entry name" value="A2MG_proteobact"/>
</dbReference>
<dbReference type="PANTHER" id="PTHR40094">
    <property type="entry name" value="ALPHA-2-MACROGLOBULIN HOMOLOG"/>
    <property type="match status" value="1"/>
</dbReference>
<feature type="chain" id="PRO_5012167073" description="Apple domain-containing protein" evidence="5">
    <location>
        <begin position="26"/>
        <end position="1826"/>
    </location>
</feature>
<dbReference type="InterPro" id="IPR041462">
    <property type="entry name" value="Bact_A2M_MG6"/>
</dbReference>
<keyword evidence="2 5" id="KW-0732">Signal</keyword>
<dbReference type="Pfam" id="PF17973">
    <property type="entry name" value="bMG10"/>
    <property type="match status" value="1"/>
</dbReference>
<dbReference type="Pfam" id="PF17962">
    <property type="entry name" value="bMG6"/>
    <property type="match status" value="1"/>
</dbReference>
<dbReference type="Pfam" id="PF11974">
    <property type="entry name" value="bMG3"/>
    <property type="match status" value="1"/>
</dbReference>
<dbReference type="SMART" id="SM01419">
    <property type="entry name" value="Thiol-ester_cl"/>
    <property type="match status" value="1"/>
</dbReference>
<dbReference type="GO" id="GO:0004866">
    <property type="term" value="F:endopeptidase inhibitor activity"/>
    <property type="evidence" value="ECO:0007669"/>
    <property type="project" value="InterPro"/>
</dbReference>
<accession>A0A1V8RVS0</accession>
<dbReference type="SUPFAM" id="SSF57414">
    <property type="entry name" value="Hairpin loop containing domain-like"/>
    <property type="match status" value="1"/>
</dbReference>
<keyword evidence="8" id="KW-1185">Reference proteome</keyword>
<dbReference type="Gene3D" id="2.60.40.1930">
    <property type="match status" value="1"/>
</dbReference>
<dbReference type="PANTHER" id="PTHR40094:SF1">
    <property type="entry name" value="UBIQUITIN DOMAIN-CONTAINING PROTEIN"/>
    <property type="match status" value="1"/>
</dbReference>
<dbReference type="Pfam" id="PF01835">
    <property type="entry name" value="MG2"/>
    <property type="match status" value="1"/>
</dbReference>
<dbReference type="SMART" id="SM00223">
    <property type="entry name" value="APPLE"/>
    <property type="match status" value="1"/>
</dbReference>
<dbReference type="Pfam" id="PF07703">
    <property type="entry name" value="A2M_BRD"/>
    <property type="match status" value="1"/>
</dbReference>
<sequence>MALRTARWFSLLALMALLCAGIAQAAEVRRITTTDNADYFGFDLRSEQNLSLDQCETTCLGDPACRAFTYNKKAKWCFLKSDFNTMKPFNGAVAGKVVTLTGDPDIGAPPALAFFPDWMGEQAQQYRNRLTGPAFTKPTGGLAGIQATAAQTAAAGDHRGAMQAYEKLVSVMPDEGKLWRDLARETLAVKPAKGSEATTLQANATSAGLYAYQLSRTAPARADALALLAAGLDRRDLYRPALQAYEASLALVNSATIRAAYEDLKRRKGFRIIDHTVEADTSAPRICTQFSEELIKTGIDYAQFVRVDGGPPKGIEAKGRQICVEGLEHGRQYTVTFLSGLPAGVGEVIEAPVTLSAYVQDRAPSARFTGDSFVLPAGTRRGIPVVTVNMKAATMKLYRIGDRSLAQLLSGYQFLRQLDGYDISNITEQMGEPVWQGTLDIASQLNEEVTTSFPVDEALPQRKPGVYVLTAQPVDDTSEEYNSRATQWFVVSDIGLSTYTGRDGLNVFARSLATAKPIAGAELTLLARNNEVLGKATTDTEGRATFNPGLTRGEGGMVPAVLMAKKGDQDFVFLDMSKAGFDLSDRGVTGRAAPGALDVYAWTERGIYRAGETVHVAALARDDAAKAVEKLPLTFIFTRPDGVEQRRMVVESTTAGGYAVDLPTAANAMRGTWTVGIYTDPKQPAVASQMFLVEDFVPDRIEFDLSTDKTEISQGETANVTVDGRFLYGAPAAGLALEGEQTLSLSHQWDRFKGFYFGLADEQASQPTVTPLAGLPAVGDDGKATFPIAVDQLPATTQLVNAKVTVRMREAGGRAVERSIDIGIKPQGQMIGIRPDFSGDAPQGGTAKFSLIAVSADGKRTALKGAAWTLLKVERNYQWYRSNNSWNYEPVTFTKSIANGTVDIAADGDATVSLPVDWGRYRLEVVTADPEGPASSYEFDAGWYVEASSTETPDGLEIALDKDSYSPGETAKLEIAPHFAGELLVTVGADRLLKTFTASVPATGGTVDIPVGENWGAGAYVTATLFRPGDAQETRMPARAIGVKWLKIDPGERKLAVTLTPPQKMEPRQALSIPIAVAGVKPGSEAYVMVAAVDVGILNLTNYQAPDPDNWFFGQRMMGLEMRDLYGRLIDGSLGVTGRLRTGGDGANMQTQGSPPTEKLVAFFSGPVKLGNDGKATVDFDIPQFNGTVRVMAVAWTKEAVGHAVQDVIVRDPVVITAGLPRFLAPGDASTMRLDIANTDAPDGDYDLSVTSDGNLTIGDDTVPQKLTLTGGKRQSLTVPLIAVAPGDASVTVRISNLDGIDVEQTLALPIRPAQLPVTTRMVVDLKPNGGALRIDKELLAASLLEGASVSVGVSEGSAFDVPSLLMSLDRYPYGCAEQTTSRALPLLYINAMAGDFGMASDPDLHKRIQDAIYKVLNYQASSGSFGLWGPGSGDLWLDSYVTDFLTRAREQKYDVPAEALKQALANLQNSIGYDQDVRDRGSAIAYALYVLARNKKASVGDLRYYADTQLKNFSSPMAVAQLAAALALYGDAQRSEVTFVAALKLAKATPDYDYHRSDYGSALRDGAAMLALAAESKPIPSVVPQLIKLVTKERAAQRWTSTQDQAWMLLAARALREGNKAISLTVNGAPHSGASSGTMSGDQLIDTPITIANTGREALQAVVTTVAAPKQPLPAGGDGFTIQRAYYRLDGTEANITEAVQNERYVVVLNIAQMHDWPTRLLVTDLLPAGFEIDNPHLVSSAQLSNFSWLKQTDAAHLEFRDDRFVAAFDPVNGNSGGGHKVTLAYVVRAVTPGVYAHPAATVEDMYRPQYSARTATGMMEVKAP</sequence>
<dbReference type="InterPro" id="IPR008930">
    <property type="entry name" value="Terpenoid_cyclase/PrenylTrfase"/>
</dbReference>
<dbReference type="Pfam" id="PF00024">
    <property type="entry name" value="PAN_1"/>
    <property type="match status" value="1"/>
</dbReference>
<evidence type="ECO:0000256" key="1">
    <source>
        <dbReference type="ARBA" id="ARBA00010556"/>
    </source>
</evidence>
<dbReference type="Gene3D" id="3.50.4.10">
    <property type="entry name" value="Hepatocyte Growth Factor"/>
    <property type="match status" value="1"/>
</dbReference>
<comment type="similarity">
    <text evidence="1">Belongs to the protease inhibitor I39 (alpha-2-macroglobulin) family. Bacterial alpha-2-macroglobulin subfamily.</text>
</comment>
<dbReference type="GO" id="GO:0006508">
    <property type="term" value="P:proteolysis"/>
    <property type="evidence" value="ECO:0007669"/>
    <property type="project" value="InterPro"/>
</dbReference>
<organism evidence="7 8">
    <name type="scientific">Manganibacter manganicus</name>
    <dbReference type="NCBI Taxonomy" id="1873176"/>
    <lineage>
        <taxon>Bacteria</taxon>
        <taxon>Pseudomonadati</taxon>
        <taxon>Pseudomonadota</taxon>
        <taxon>Alphaproteobacteria</taxon>
        <taxon>Hyphomicrobiales</taxon>
        <taxon>Phyllobacteriaceae</taxon>
        <taxon>Manganibacter</taxon>
    </lineage>
</organism>
<dbReference type="Proteomes" id="UP000191905">
    <property type="component" value="Unassembled WGS sequence"/>
</dbReference>
<protein>
    <recommendedName>
        <fullName evidence="6">Apple domain-containing protein</fullName>
    </recommendedName>
</protein>
<keyword evidence="3" id="KW-0677">Repeat</keyword>
<evidence type="ECO:0000256" key="3">
    <source>
        <dbReference type="ARBA" id="ARBA00022737"/>
    </source>
</evidence>
<dbReference type="CDD" id="cd01100">
    <property type="entry name" value="APPLE_Factor_XI_like"/>
    <property type="match status" value="1"/>
</dbReference>
<dbReference type="InterPro" id="IPR001599">
    <property type="entry name" value="Macroglobln_a2"/>
</dbReference>
<dbReference type="CDD" id="cd02891">
    <property type="entry name" value="A2M_like"/>
    <property type="match status" value="1"/>
</dbReference>
<evidence type="ECO:0000256" key="2">
    <source>
        <dbReference type="ARBA" id="ARBA00022729"/>
    </source>
</evidence>
<dbReference type="PIRSF" id="PIRSF038980">
    <property type="entry name" value="A2M_bac"/>
    <property type="match status" value="1"/>
</dbReference>
<gene>
    <name evidence="7" type="ORF">BFN67_00155</name>
</gene>
<dbReference type="InterPro" id="IPR002890">
    <property type="entry name" value="MG2"/>
</dbReference>
<dbReference type="InterPro" id="IPR003609">
    <property type="entry name" value="Pan_app"/>
</dbReference>
<dbReference type="InterPro" id="IPR047565">
    <property type="entry name" value="Alpha-macroglob_thiol-ester_cl"/>
</dbReference>
<proteinExistence type="inferred from homology"/>
<dbReference type="OrthoDB" id="9767116at2"/>
<evidence type="ECO:0000313" key="8">
    <source>
        <dbReference type="Proteomes" id="UP000191905"/>
    </source>
</evidence>
<dbReference type="SMART" id="SM01360">
    <property type="entry name" value="A2M"/>
    <property type="match status" value="1"/>
</dbReference>
<evidence type="ECO:0000256" key="5">
    <source>
        <dbReference type="SAM" id="SignalP"/>
    </source>
</evidence>
<dbReference type="Gene3D" id="1.50.10.20">
    <property type="match status" value="1"/>
</dbReference>
<dbReference type="PROSITE" id="PS50948">
    <property type="entry name" value="PAN"/>
    <property type="match status" value="1"/>
</dbReference>
<dbReference type="InterPro" id="IPR051802">
    <property type="entry name" value="YfhM-like"/>
</dbReference>
<dbReference type="RefSeq" id="WP_080917569.1">
    <property type="nucleotide sequence ID" value="NZ_MDET01000001.1"/>
</dbReference>
<dbReference type="SUPFAM" id="SSF48239">
    <property type="entry name" value="Terpenoid cyclases/Protein prenyltransferases"/>
    <property type="match status" value="1"/>
</dbReference>
<dbReference type="EMBL" id="MDET01000001">
    <property type="protein sequence ID" value="OQM77301.1"/>
    <property type="molecule type" value="Genomic_DNA"/>
</dbReference>
<dbReference type="STRING" id="1873176.BFN67_00155"/>
<evidence type="ECO:0000313" key="7">
    <source>
        <dbReference type="EMBL" id="OQM77301.1"/>
    </source>
</evidence>
<evidence type="ECO:0000259" key="6">
    <source>
        <dbReference type="PROSITE" id="PS50948"/>
    </source>
</evidence>
<dbReference type="GO" id="GO:0005615">
    <property type="term" value="C:extracellular space"/>
    <property type="evidence" value="ECO:0007669"/>
    <property type="project" value="InterPro"/>
</dbReference>
<dbReference type="InterPro" id="IPR041246">
    <property type="entry name" value="Bact_MG10"/>
</dbReference>
<dbReference type="InterPro" id="IPR021868">
    <property type="entry name" value="Alpha_2_Macroglob_MG3"/>
</dbReference>
<dbReference type="Pfam" id="PF00207">
    <property type="entry name" value="A2M"/>
    <property type="match status" value="1"/>
</dbReference>
<dbReference type="InterPro" id="IPR000177">
    <property type="entry name" value="Apple"/>
</dbReference>
<dbReference type="InterPro" id="IPR011626">
    <property type="entry name" value="Alpha-macroglobulin_TED"/>
</dbReference>
<comment type="caution">
    <text evidence="7">The sequence shown here is derived from an EMBL/GenBank/DDBJ whole genome shotgun (WGS) entry which is preliminary data.</text>
</comment>
<reference evidence="7 8" key="1">
    <citation type="journal article" date="2016" name="Int. J. Syst. Evol. Microbiol.">
        <title>Pseudaminobacter manganicus sp. nov., isolated from sludge of a manganese mine.</title>
        <authorList>
            <person name="Li J."/>
            <person name="Huang J."/>
            <person name="Liao S."/>
            <person name="Wang G."/>
        </authorList>
    </citation>
    <scope>NUCLEOTIDE SEQUENCE [LARGE SCALE GENOMIC DNA]</scope>
    <source>
        <strain evidence="7 8">JH-7</strain>
    </source>
</reference>
<dbReference type="InterPro" id="IPR011625">
    <property type="entry name" value="A2M_N_BRD"/>
</dbReference>
<dbReference type="InterPro" id="IPR049120">
    <property type="entry name" value="A2M_bMG2"/>
</dbReference>
<feature type="domain" description="Apple" evidence="6">
    <location>
        <begin position="19"/>
        <end position="93"/>
    </location>
</feature>
<dbReference type="SMART" id="SM01359">
    <property type="entry name" value="A2M_N_2"/>
    <property type="match status" value="1"/>
</dbReference>
<dbReference type="InterPro" id="IPR041203">
    <property type="entry name" value="Bact_A2M_MG5"/>
</dbReference>
<name>A0A1V8RVS0_9HYPH</name>
<dbReference type="Pfam" id="PF07678">
    <property type="entry name" value="TED_complement"/>
    <property type="match status" value="1"/>
</dbReference>
<dbReference type="Pfam" id="PF21142">
    <property type="entry name" value="A2M_bMG2"/>
    <property type="match status" value="1"/>
</dbReference>
<evidence type="ECO:0000256" key="4">
    <source>
        <dbReference type="ARBA" id="ARBA00023157"/>
    </source>
</evidence>
<feature type="signal peptide" evidence="5">
    <location>
        <begin position="1"/>
        <end position="25"/>
    </location>
</feature>